<dbReference type="Pfam" id="PF00104">
    <property type="entry name" value="Hormone_recep"/>
    <property type="match status" value="1"/>
</dbReference>
<dbReference type="PANTHER" id="PTHR45680:SF31">
    <property type="entry name" value="NR LBD DOMAIN-CONTAINING PROTEIN-RELATED"/>
    <property type="match status" value="1"/>
</dbReference>
<dbReference type="GO" id="GO:0008270">
    <property type="term" value="F:zinc ion binding"/>
    <property type="evidence" value="ECO:0007669"/>
    <property type="project" value="UniProtKB-KW"/>
</dbReference>
<dbReference type="Gene3D" id="3.30.50.10">
    <property type="entry name" value="Erythroid Transcription Factor GATA-1, subunit A"/>
    <property type="match status" value="1"/>
</dbReference>
<dbReference type="OrthoDB" id="5832338at2759"/>
<dbReference type="GO" id="GO:0005634">
    <property type="term" value="C:nucleus"/>
    <property type="evidence" value="ECO:0007669"/>
    <property type="project" value="UniProtKB-SubCell"/>
</dbReference>
<dbReference type="GO" id="GO:0000978">
    <property type="term" value="F:RNA polymerase II cis-regulatory region sequence-specific DNA binding"/>
    <property type="evidence" value="ECO:0007669"/>
    <property type="project" value="InterPro"/>
</dbReference>
<comment type="similarity">
    <text evidence="2 11">Belongs to the nuclear hormone receptor family.</text>
</comment>
<keyword evidence="5 11" id="KW-0862">Zinc</keyword>
<organism evidence="15">
    <name type="scientific">Caenorhabditis brenneri</name>
    <name type="common">Nematode worm</name>
    <dbReference type="NCBI Taxonomy" id="135651"/>
    <lineage>
        <taxon>Eukaryota</taxon>
        <taxon>Metazoa</taxon>
        <taxon>Ecdysozoa</taxon>
        <taxon>Nematoda</taxon>
        <taxon>Chromadorea</taxon>
        <taxon>Rhabditida</taxon>
        <taxon>Rhabditina</taxon>
        <taxon>Rhabditomorpha</taxon>
        <taxon>Rhabditoidea</taxon>
        <taxon>Rhabditidae</taxon>
        <taxon>Peloderinae</taxon>
        <taxon>Caenorhabditis</taxon>
    </lineage>
</organism>
<dbReference type="SUPFAM" id="SSF48508">
    <property type="entry name" value="Nuclear receptor ligand-binding domain"/>
    <property type="match status" value="1"/>
</dbReference>
<evidence type="ECO:0000313" key="14">
    <source>
        <dbReference type="EMBL" id="EGT51355.1"/>
    </source>
</evidence>
<feature type="domain" description="Nuclear receptor" evidence="12">
    <location>
        <begin position="10"/>
        <end position="87"/>
    </location>
</feature>
<dbReference type="GO" id="GO:0003700">
    <property type="term" value="F:DNA-binding transcription factor activity"/>
    <property type="evidence" value="ECO:0007669"/>
    <property type="project" value="InterPro"/>
</dbReference>
<evidence type="ECO:0000256" key="3">
    <source>
        <dbReference type="ARBA" id="ARBA00022723"/>
    </source>
</evidence>
<keyword evidence="7 11" id="KW-0238">DNA-binding</keyword>
<evidence type="ECO:0000256" key="10">
    <source>
        <dbReference type="ARBA" id="ARBA00023242"/>
    </source>
</evidence>
<evidence type="ECO:0000256" key="9">
    <source>
        <dbReference type="ARBA" id="ARBA00023170"/>
    </source>
</evidence>
<dbReference type="OMA" id="MAFLFDM"/>
<evidence type="ECO:0000259" key="12">
    <source>
        <dbReference type="PROSITE" id="PS51030"/>
    </source>
</evidence>
<dbReference type="SMART" id="SM00399">
    <property type="entry name" value="ZnF_C4"/>
    <property type="match status" value="1"/>
</dbReference>
<dbReference type="Proteomes" id="UP000008068">
    <property type="component" value="Unassembled WGS sequence"/>
</dbReference>
<proteinExistence type="inferred from homology"/>
<evidence type="ECO:0000259" key="13">
    <source>
        <dbReference type="PROSITE" id="PS51843"/>
    </source>
</evidence>
<dbReference type="InterPro" id="IPR013088">
    <property type="entry name" value="Znf_NHR/GATA"/>
</dbReference>
<dbReference type="InterPro" id="IPR051152">
    <property type="entry name" value="C.elegans_Orphan_NR"/>
</dbReference>
<dbReference type="SMART" id="SM00430">
    <property type="entry name" value="HOLI"/>
    <property type="match status" value="1"/>
</dbReference>
<dbReference type="PANTHER" id="PTHR45680">
    <property type="entry name" value="NUCLEAR HORMONE RECEPTOR FAMILY"/>
    <property type="match status" value="1"/>
</dbReference>
<dbReference type="InterPro" id="IPR001628">
    <property type="entry name" value="Znf_hrmn_rcpt"/>
</dbReference>
<name>G0N364_CAEBE</name>
<sequence>MTLSLIKYENPVCLVCGNDGCGTHFGVQTCRACAMFFRRSQSQQTLFQCKKHSKFCDIHVAEHRLMCKSCRLKKCQEVGMSWERKLFPKEPSDNLPEFIQTNLTMNFSERVDYCVWHPITKKPARWIDIGPIIRRSRTILEEFLPPSTSQFQSLNALQRMTFSLKKLRSGQNFNPKFEEFMTFDDYFSHWEEFMTRCAEWLMHSNQFLGLPVQERLQIFKIVWAVFRRFERSSMSARVFGQLCLDEKIMLISDDSAGRFDEFILDVSDICGIGFDQYRNRFRNHIILYFDVVSRPCIDWEFTDIEINFALCQIVWSYASRKLLGQTLQAGDAFLAEISENLHDYYRNDMKLKNYATRLKVLMEMVNNVLKIQQQHEQTLEMAFLFDMFNVITSEPAFFSV</sequence>
<dbReference type="AlphaFoldDB" id="G0N364"/>
<keyword evidence="6 11" id="KW-0805">Transcription regulation</keyword>
<evidence type="ECO:0000256" key="11">
    <source>
        <dbReference type="RuleBase" id="RU004334"/>
    </source>
</evidence>
<dbReference type="Pfam" id="PF00105">
    <property type="entry name" value="zf-C4"/>
    <property type="match status" value="1"/>
</dbReference>
<evidence type="ECO:0000256" key="1">
    <source>
        <dbReference type="ARBA" id="ARBA00004123"/>
    </source>
</evidence>
<dbReference type="CDD" id="cd06960">
    <property type="entry name" value="NR_DBD_HNF4A"/>
    <property type="match status" value="1"/>
</dbReference>
<evidence type="ECO:0000256" key="5">
    <source>
        <dbReference type="ARBA" id="ARBA00022833"/>
    </source>
</evidence>
<dbReference type="InterPro" id="IPR035500">
    <property type="entry name" value="NHR-like_dom_sf"/>
</dbReference>
<keyword evidence="10 11" id="KW-0539">Nucleus</keyword>
<protein>
    <submittedName>
        <fullName evidence="14">Uncharacterized protein</fullName>
    </submittedName>
</protein>
<dbReference type="InParanoid" id="G0N364"/>
<feature type="domain" description="NR LBD" evidence="13">
    <location>
        <begin position="146"/>
        <end position="400"/>
    </location>
</feature>
<dbReference type="HOGENOM" id="CLU_007368_7_0_1"/>
<keyword evidence="9 11" id="KW-0675">Receptor</keyword>
<comment type="subcellular location">
    <subcellularLocation>
        <location evidence="1 11">Nucleus</location>
    </subcellularLocation>
</comment>
<dbReference type="PRINTS" id="PR00047">
    <property type="entry name" value="STROIDFINGER"/>
</dbReference>
<dbReference type="PROSITE" id="PS00031">
    <property type="entry name" value="NUCLEAR_REC_DBD_1"/>
    <property type="match status" value="1"/>
</dbReference>
<evidence type="ECO:0000256" key="4">
    <source>
        <dbReference type="ARBA" id="ARBA00022771"/>
    </source>
</evidence>
<dbReference type="EMBL" id="GL379833">
    <property type="protein sequence ID" value="EGT51355.1"/>
    <property type="molecule type" value="Genomic_DNA"/>
</dbReference>
<dbReference type="SUPFAM" id="SSF57716">
    <property type="entry name" value="Glucocorticoid receptor-like (DNA-binding domain)"/>
    <property type="match status" value="1"/>
</dbReference>
<dbReference type="PROSITE" id="PS51843">
    <property type="entry name" value="NR_LBD"/>
    <property type="match status" value="1"/>
</dbReference>
<keyword evidence="3 11" id="KW-0479">Metal-binding</keyword>
<keyword evidence="15" id="KW-1185">Reference proteome</keyword>
<evidence type="ECO:0000313" key="15">
    <source>
        <dbReference type="Proteomes" id="UP000008068"/>
    </source>
</evidence>
<reference evidence="15" key="1">
    <citation type="submission" date="2011-07" db="EMBL/GenBank/DDBJ databases">
        <authorList>
            <consortium name="Caenorhabditis brenneri Sequencing and Analysis Consortium"/>
            <person name="Wilson R.K."/>
        </authorList>
    </citation>
    <scope>NUCLEOTIDE SEQUENCE [LARGE SCALE GENOMIC DNA]</scope>
    <source>
        <strain evidence="15">PB2801</strain>
    </source>
</reference>
<dbReference type="PROSITE" id="PS51030">
    <property type="entry name" value="NUCLEAR_REC_DBD_2"/>
    <property type="match status" value="1"/>
</dbReference>
<dbReference type="InterPro" id="IPR049636">
    <property type="entry name" value="HNF4-like_DBD"/>
</dbReference>
<dbReference type="STRING" id="135651.G0N364"/>
<keyword evidence="4 11" id="KW-0863">Zinc-finger</keyword>
<gene>
    <name evidence="14" type="ORF">CAEBREN_11424</name>
</gene>
<accession>G0N364</accession>
<dbReference type="InterPro" id="IPR000536">
    <property type="entry name" value="Nucl_hrmn_rcpt_lig-bd"/>
</dbReference>
<evidence type="ECO:0000256" key="7">
    <source>
        <dbReference type="ARBA" id="ARBA00023125"/>
    </source>
</evidence>
<evidence type="ECO:0000256" key="2">
    <source>
        <dbReference type="ARBA" id="ARBA00005993"/>
    </source>
</evidence>
<dbReference type="Gene3D" id="1.10.565.10">
    <property type="entry name" value="Retinoid X Receptor"/>
    <property type="match status" value="1"/>
</dbReference>
<keyword evidence="8 11" id="KW-0804">Transcription</keyword>
<evidence type="ECO:0000256" key="6">
    <source>
        <dbReference type="ARBA" id="ARBA00023015"/>
    </source>
</evidence>
<dbReference type="eggNOG" id="KOG3575">
    <property type="taxonomic scope" value="Eukaryota"/>
</dbReference>
<evidence type="ECO:0000256" key="8">
    <source>
        <dbReference type="ARBA" id="ARBA00023163"/>
    </source>
</evidence>